<dbReference type="HAMAP" id="MF_00974">
    <property type="entry name" value="DNA_primase_DnaG"/>
    <property type="match status" value="1"/>
</dbReference>
<dbReference type="InterPro" id="IPR013264">
    <property type="entry name" value="DNAG_N"/>
</dbReference>
<dbReference type="InterPro" id="IPR019475">
    <property type="entry name" value="DNA_primase_DnaB-bd"/>
</dbReference>
<dbReference type="EMBL" id="CAEZVB010000099">
    <property type="protein sequence ID" value="CAB4630182.1"/>
    <property type="molecule type" value="Genomic_DNA"/>
</dbReference>
<dbReference type="GO" id="GO:0003899">
    <property type="term" value="F:DNA-directed RNA polymerase activity"/>
    <property type="evidence" value="ECO:0007669"/>
    <property type="project" value="InterPro"/>
</dbReference>
<keyword evidence="3" id="KW-0639">Primosome</keyword>
<feature type="domain" description="Toprim" evidence="14">
    <location>
        <begin position="261"/>
        <end position="347"/>
    </location>
</feature>
<evidence type="ECO:0000256" key="3">
    <source>
        <dbReference type="ARBA" id="ARBA00022515"/>
    </source>
</evidence>
<dbReference type="GO" id="GO:1990077">
    <property type="term" value="C:primosome complex"/>
    <property type="evidence" value="ECO:0007669"/>
    <property type="project" value="UniProtKB-KW"/>
</dbReference>
<keyword evidence="12" id="KW-0804">Transcription</keyword>
<keyword evidence="8" id="KW-0863">Zinc-finger</keyword>
<evidence type="ECO:0000256" key="5">
    <source>
        <dbReference type="ARBA" id="ARBA00022695"/>
    </source>
</evidence>
<protein>
    <submittedName>
        <fullName evidence="15">Unannotated protein</fullName>
    </submittedName>
</protein>
<dbReference type="Gene3D" id="3.90.580.10">
    <property type="entry name" value="Zinc finger, CHC2-type domain"/>
    <property type="match status" value="1"/>
</dbReference>
<feature type="region of interest" description="Disordered" evidence="13">
    <location>
        <begin position="440"/>
        <end position="470"/>
    </location>
</feature>
<sequence length="631" mass="69532">MAGRIRDEDIALVRERARIDDVVREYVTLKSAGGGSLKGLCPFHDERSPSFHVTPSRGMWYCFGCGEGGDVLGFLQKIDHLSFAESVEKLATKTGIELRYVEGGSAVNRQQGQRTRLVDAHKQAAAYFREQLATPEAEIGRKFLTERGFDSEAAKLFGVGYAPKSWDALLNHLRKAGFNDQELLTSGLMSQGNRGVYDRFRGRLVWPIKELSGDVVGFGARKLYDDDEGPKYLNTPETPIYKKSQVLYGLDMARKEVSKQQQAVIVEGYTDVMACHLAGITTAVATCGTAFGTEHIKVLRRLLMDDDQMRGEVVFTFDGDAAGQKAALRAFDEDQRFVANTFVAVEPSGMDPCDLRLAQGDEAVVALVNRRVPLFQFAIKSILAAHDLNSAEGRVAALREAGPIVAKIKDAALRPEYTRLLAGWLGLEVSAVQNVVGQRQSASPKPAQRSAPAAESQPTDQVPVRPSVPVPVSDGPAFTIEREALKCALQLPSAVVEWYPSLEETAFTHPKAREVHEAIVAAGSPRLEIDGLAWIDAVLDQAADDDVRRMIKELSVDPLPSDIEQNDRYATSLIARLLELDATRRIADVRGRMQRTDPIEQEEEHNQLFAEIMALEAYKKSLRNAALGERE</sequence>
<evidence type="ECO:0000256" key="12">
    <source>
        <dbReference type="ARBA" id="ARBA00023163"/>
    </source>
</evidence>
<keyword evidence="4" id="KW-0808">Transferase</keyword>
<dbReference type="InterPro" id="IPR034151">
    <property type="entry name" value="TOPRIM_DnaG_bac"/>
</dbReference>
<dbReference type="GO" id="GO:0003677">
    <property type="term" value="F:DNA binding"/>
    <property type="evidence" value="ECO:0007669"/>
    <property type="project" value="UniProtKB-KW"/>
</dbReference>
<evidence type="ECO:0000256" key="11">
    <source>
        <dbReference type="ARBA" id="ARBA00023125"/>
    </source>
</evidence>
<dbReference type="FunFam" id="3.90.580.10:FF:000001">
    <property type="entry name" value="DNA primase"/>
    <property type="match status" value="1"/>
</dbReference>
<evidence type="ECO:0000256" key="13">
    <source>
        <dbReference type="SAM" id="MobiDB-lite"/>
    </source>
</evidence>
<organism evidence="15">
    <name type="scientific">freshwater metagenome</name>
    <dbReference type="NCBI Taxonomy" id="449393"/>
    <lineage>
        <taxon>unclassified sequences</taxon>
        <taxon>metagenomes</taxon>
        <taxon>ecological metagenomes</taxon>
    </lineage>
</organism>
<dbReference type="InterPro" id="IPR013173">
    <property type="entry name" value="DNA_primase_DnaG_DnaB-bd_dom"/>
</dbReference>
<comment type="cofactor">
    <cofactor evidence="1">
        <name>Zn(2+)</name>
        <dbReference type="ChEBI" id="CHEBI:29105"/>
    </cofactor>
</comment>
<dbReference type="GO" id="GO:0006269">
    <property type="term" value="P:DNA replication, synthesis of primer"/>
    <property type="evidence" value="ECO:0007669"/>
    <property type="project" value="UniProtKB-KW"/>
</dbReference>
<keyword evidence="2" id="KW-0240">DNA-directed RNA polymerase</keyword>
<dbReference type="InterPro" id="IPR050219">
    <property type="entry name" value="DnaG_primase"/>
</dbReference>
<dbReference type="Gene3D" id="3.40.1360.10">
    <property type="match status" value="1"/>
</dbReference>
<dbReference type="FunFam" id="3.90.980.10:FF:000001">
    <property type="entry name" value="DNA primase"/>
    <property type="match status" value="1"/>
</dbReference>
<evidence type="ECO:0000256" key="10">
    <source>
        <dbReference type="ARBA" id="ARBA00022842"/>
    </source>
</evidence>
<dbReference type="NCBIfam" id="TIGR01391">
    <property type="entry name" value="dnaG"/>
    <property type="match status" value="1"/>
</dbReference>
<name>A0A6J6IZL6_9ZZZZ</name>
<evidence type="ECO:0000256" key="7">
    <source>
        <dbReference type="ARBA" id="ARBA00022723"/>
    </source>
</evidence>
<keyword evidence="7" id="KW-0479">Metal-binding</keyword>
<keyword evidence="9" id="KW-0862">Zinc</keyword>
<evidence type="ECO:0000256" key="2">
    <source>
        <dbReference type="ARBA" id="ARBA00022478"/>
    </source>
</evidence>
<evidence type="ECO:0000259" key="14">
    <source>
        <dbReference type="PROSITE" id="PS50880"/>
    </source>
</evidence>
<dbReference type="SMART" id="SM00493">
    <property type="entry name" value="TOPRIM"/>
    <property type="match status" value="1"/>
</dbReference>
<dbReference type="Pfam" id="PF08275">
    <property type="entry name" value="DNAG_N"/>
    <property type="match status" value="1"/>
</dbReference>
<keyword evidence="10" id="KW-0460">Magnesium</keyword>
<dbReference type="InterPro" id="IPR006295">
    <property type="entry name" value="DNA_primase_DnaG"/>
</dbReference>
<dbReference type="InterPro" id="IPR036977">
    <property type="entry name" value="DNA_primase_Znf_CHC2"/>
</dbReference>
<evidence type="ECO:0000256" key="8">
    <source>
        <dbReference type="ARBA" id="ARBA00022771"/>
    </source>
</evidence>
<dbReference type="PANTHER" id="PTHR30313">
    <property type="entry name" value="DNA PRIMASE"/>
    <property type="match status" value="1"/>
</dbReference>
<dbReference type="InterPro" id="IPR037068">
    <property type="entry name" value="DNA_primase_core_N_sf"/>
</dbReference>
<evidence type="ECO:0000313" key="15">
    <source>
        <dbReference type="EMBL" id="CAB4630182.1"/>
    </source>
</evidence>
<dbReference type="SUPFAM" id="SSF56731">
    <property type="entry name" value="DNA primase core"/>
    <property type="match status" value="1"/>
</dbReference>
<dbReference type="Gene3D" id="3.90.980.10">
    <property type="entry name" value="DNA primase, catalytic core, N-terminal domain"/>
    <property type="match status" value="1"/>
</dbReference>
<dbReference type="InterPro" id="IPR006171">
    <property type="entry name" value="TOPRIM_dom"/>
</dbReference>
<gene>
    <name evidence="15" type="ORF">UFOPK1908_01411</name>
</gene>
<keyword evidence="11" id="KW-0238">DNA-binding</keyword>
<evidence type="ECO:0000256" key="4">
    <source>
        <dbReference type="ARBA" id="ARBA00022679"/>
    </source>
</evidence>
<dbReference type="Pfam" id="PF10410">
    <property type="entry name" value="DnaB_bind"/>
    <property type="match status" value="1"/>
</dbReference>
<proteinExistence type="inferred from homology"/>
<dbReference type="GO" id="GO:0005737">
    <property type="term" value="C:cytoplasm"/>
    <property type="evidence" value="ECO:0007669"/>
    <property type="project" value="TreeGrafter"/>
</dbReference>
<dbReference type="SMART" id="SM00766">
    <property type="entry name" value="DnaG_DnaB_bind"/>
    <property type="match status" value="1"/>
</dbReference>
<accession>A0A6J6IZL6</accession>
<reference evidence="15" key="1">
    <citation type="submission" date="2020-05" db="EMBL/GenBank/DDBJ databases">
        <authorList>
            <person name="Chiriac C."/>
            <person name="Salcher M."/>
            <person name="Ghai R."/>
            <person name="Kavagutti S V."/>
        </authorList>
    </citation>
    <scope>NUCLEOTIDE SEQUENCE</scope>
</reference>
<dbReference type="Pfam" id="PF08278">
    <property type="entry name" value="DnaG_DnaB_bind"/>
    <property type="match status" value="1"/>
</dbReference>
<dbReference type="PANTHER" id="PTHR30313:SF2">
    <property type="entry name" value="DNA PRIMASE"/>
    <property type="match status" value="1"/>
</dbReference>
<evidence type="ECO:0000256" key="1">
    <source>
        <dbReference type="ARBA" id="ARBA00001947"/>
    </source>
</evidence>
<dbReference type="GO" id="GO:0008270">
    <property type="term" value="F:zinc ion binding"/>
    <property type="evidence" value="ECO:0007669"/>
    <property type="project" value="UniProtKB-KW"/>
</dbReference>
<dbReference type="CDD" id="cd03364">
    <property type="entry name" value="TOPRIM_DnaG_primases"/>
    <property type="match status" value="1"/>
</dbReference>
<dbReference type="PIRSF" id="PIRSF002811">
    <property type="entry name" value="DnaG"/>
    <property type="match status" value="1"/>
</dbReference>
<dbReference type="PROSITE" id="PS50880">
    <property type="entry name" value="TOPRIM"/>
    <property type="match status" value="1"/>
</dbReference>
<dbReference type="Pfam" id="PF01807">
    <property type="entry name" value="Zn_ribbon_DnaG"/>
    <property type="match status" value="1"/>
</dbReference>
<dbReference type="AlphaFoldDB" id="A0A6J6IZL6"/>
<dbReference type="InterPro" id="IPR002694">
    <property type="entry name" value="Znf_CHC2"/>
</dbReference>
<keyword evidence="5" id="KW-0548">Nucleotidyltransferase</keyword>
<dbReference type="InterPro" id="IPR030846">
    <property type="entry name" value="DnaG_bac"/>
</dbReference>
<evidence type="ECO:0000256" key="6">
    <source>
        <dbReference type="ARBA" id="ARBA00022705"/>
    </source>
</evidence>
<dbReference type="SUPFAM" id="SSF57783">
    <property type="entry name" value="Zinc beta-ribbon"/>
    <property type="match status" value="1"/>
</dbReference>
<evidence type="ECO:0000256" key="9">
    <source>
        <dbReference type="ARBA" id="ARBA00022833"/>
    </source>
</evidence>
<dbReference type="Pfam" id="PF13662">
    <property type="entry name" value="Toprim_4"/>
    <property type="match status" value="1"/>
</dbReference>
<dbReference type="GO" id="GO:0000428">
    <property type="term" value="C:DNA-directed RNA polymerase complex"/>
    <property type="evidence" value="ECO:0007669"/>
    <property type="project" value="UniProtKB-KW"/>
</dbReference>
<dbReference type="SMART" id="SM00400">
    <property type="entry name" value="ZnF_CHCC"/>
    <property type="match status" value="1"/>
</dbReference>
<keyword evidence="6" id="KW-0235">DNA replication</keyword>